<feature type="domain" description="Glycosyl hydrolase family 13 catalytic" evidence="1">
    <location>
        <begin position="100"/>
        <end position="539"/>
    </location>
</feature>
<dbReference type="GO" id="GO:0047669">
    <property type="term" value="F:amylosucrase activity"/>
    <property type="evidence" value="ECO:0007669"/>
    <property type="project" value="InterPro"/>
</dbReference>
<dbReference type="EMBL" id="QGKM01000030">
    <property type="protein sequence ID" value="PWQ96914.1"/>
    <property type="molecule type" value="Genomic_DNA"/>
</dbReference>
<dbReference type="SUPFAM" id="SSF51011">
    <property type="entry name" value="Glycosyl hydrolase domain"/>
    <property type="match status" value="1"/>
</dbReference>
<name>A0A317CE31_9GAMM</name>
<dbReference type="AlphaFoldDB" id="A0A317CE31"/>
<dbReference type="InterPro" id="IPR044077">
    <property type="entry name" value="Amylosucrase"/>
</dbReference>
<dbReference type="SMART" id="SM00642">
    <property type="entry name" value="Aamy"/>
    <property type="match status" value="1"/>
</dbReference>
<dbReference type="InterPro" id="IPR013780">
    <property type="entry name" value="Glyco_hydro_b"/>
</dbReference>
<dbReference type="Proteomes" id="UP000245539">
    <property type="component" value="Unassembled WGS sequence"/>
</dbReference>
<dbReference type="Gene3D" id="3.20.20.80">
    <property type="entry name" value="Glycosidases"/>
    <property type="match status" value="1"/>
</dbReference>
<dbReference type="InterPro" id="IPR017853">
    <property type="entry name" value="GH"/>
</dbReference>
<keyword evidence="3" id="KW-1185">Reference proteome</keyword>
<accession>A0A317CE31</accession>
<dbReference type="PANTHER" id="PTHR10357">
    <property type="entry name" value="ALPHA-AMYLASE FAMILY MEMBER"/>
    <property type="match status" value="1"/>
</dbReference>
<dbReference type="Gene3D" id="2.60.40.1180">
    <property type="entry name" value="Golgi alpha-mannosidase II"/>
    <property type="match status" value="1"/>
</dbReference>
<dbReference type="Gene3D" id="3.90.400.10">
    <property type="entry name" value="Oligo-1,6-glucosidase, Domain 2"/>
    <property type="match status" value="1"/>
</dbReference>
<dbReference type="InterPro" id="IPR006047">
    <property type="entry name" value="GH13_cat_dom"/>
</dbReference>
<gene>
    <name evidence="2" type="ORF">DKW60_11955</name>
</gene>
<dbReference type="SUPFAM" id="SSF51445">
    <property type="entry name" value="(Trans)glycosidases"/>
    <property type="match status" value="1"/>
</dbReference>
<evidence type="ECO:0000313" key="3">
    <source>
        <dbReference type="Proteomes" id="UP000245539"/>
    </source>
</evidence>
<evidence type="ECO:0000259" key="1">
    <source>
        <dbReference type="SMART" id="SM00642"/>
    </source>
</evidence>
<dbReference type="InterPro" id="IPR045857">
    <property type="entry name" value="O16G_dom_2"/>
</dbReference>
<protein>
    <submittedName>
        <fullName evidence="2">Alpha-amylase</fullName>
    </submittedName>
</protein>
<evidence type="ECO:0000313" key="2">
    <source>
        <dbReference type="EMBL" id="PWQ96914.1"/>
    </source>
</evidence>
<sequence>MYTPENQIALKNALANHDTAKVSADAVQDFNLRLAANYHSMRKLFMQLYGQREDAEPQLTQLLDHLRVAFDQRSKSLKKLDQQREVEPDWFLSQKWVGMAMYGDRFAGNLAGINQRVDYLQELGVNMIHIMPMMRCPEGANDGGYAISDFRDVDPRFGTMKDIATLTRTLRKHDMLLTLDIVINHTSDEHDWAQRARAGEQKYQDYYYRYPDRSMPDQFDLTMPEVFPETAPGNFTWDEDLQQWVMTVFNDYQWDLNYTNPAVLIEMLDIIFFWANQGADILRLDAPAFIWKMLGTTSQNLPEAHLILQLFRDCMQIVCPGVLVIAEAIVEPRDIMPYFGDEQNDECQIAYNATFMALLWDAVATGKPQIMQQALWSLPDKPSRTTWLNYVRCHDDIGLGFEDASISQCDLQPYAHRRYLKDYFSGVFPGSPARGELFGVNDKTGDARISGSLASLAGLEAAIQSSDPVAIELAYQRIITLHALIMAYGGITLLYYGDELATLNDYSYRDVPEHAADNRWVHRPEIDWELAEQRKVSGTPQQRIFSALQRLITLRKSLPVLADFNNRQILGNDNPHLLTLIRPAITAEQESLLVVANFDRNSHHLNLHALRSEGYAYGELYDLYTEQVVPVIMGHLIEVPAAGFYWLVER</sequence>
<proteinExistence type="predicted"/>
<dbReference type="Pfam" id="PF00128">
    <property type="entry name" value="Alpha-amylase"/>
    <property type="match status" value="1"/>
</dbReference>
<comment type="caution">
    <text evidence="2">The sequence shown here is derived from an EMBL/GenBank/DDBJ whole genome shotgun (WGS) entry which is preliminary data.</text>
</comment>
<reference evidence="2 3" key="1">
    <citation type="submission" date="2018-05" db="EMBL/GenBank/DDBJ databases">
        <title>Leucothrix arctica sp. nov., isolated from Arctic seawater.</title>
        <authorList>
            <person name="Choi A."/>
            <person name="Baek K."/>
        </authorList>
    </citation>
    <scope>NUCLEOTIDE SEQUENCE [LARGE SCALE GENOMIC DNA]</scope>
    <source>
        <strain evidence="2 3">JCM 18388</strain>
    </source>
</reference>
<dbReference type="GO" id="GO:0005975">
    <property type="term" value="P:carbohydrate metabolic process"/>
    <property type="evidence" value="ECO:0007669"/>
    <property type="project" value="InterPro"/>
</dbReference>
<dbReference type="CDD" id="cd11324">
    <property type="entry name" value="AmyAc_Amylosucrase"/>
    <property type="match status" value="1"/>
</dbReference>
<organism evidence="2 3">
    <name type="scientific">Leucothrix pacifica</name>
    <dbReference type="NCBI Taxonomy" id="1247513"/>
    <lineage>
        <taxon>Bacteria</taxon>
        <taxon>Pseudomonadati</taxon>
        <taxon>Pseudomonadota</taxon>
        <taxon>Gammaproteobacteria</taxon>
        <taxon>Thiotrichales</taxon>
        <taxon>Thiotrichaceae</taxon>
        <taxon>Leucothrix</taxon>
    </lineage>
</organism>
<dbReference type="Gene3D" id="1.10.1740.10">
    <property type="match status" value="1"/>
</dbReference>
<dbReference type="PANTHER" id="PTHR10357:SF213">
    <property type="entry name" value="ALPHA AMYLASE CATALYTIC REGION"/>
    <property type="match status" value="1"/>
</dbReference>
<dbReference type="OrthoDB" id="9805159at2"/>
<dbReference type="RefSeq" id="WP_109837884.1">
    <property type="nucleotide sequence ID" value="NZ_QGKM01000030.1"/>
</dbReference>